<organism evidence="2 4">
    <name type="scientific">Corchorus olitorius</name>
    <dbReference type="NCBI Taxonomy" id="93759"/>
    <lineage>
        <taxon>Eukaryota</taxon>
        <taxon>Viridiplantae</taxon>
        <taxon>Streptophyta</taxon>
        <taxon>Embryophyta</taxon>
        <taxon>Tracheophyta</taxon>
        <taxon>Spermatophyta</taxon>
        <taxon>Magnoliopsida</taxon>
        <taxon>eudicotyledons</taxon>
        <taxon>Gunneridae</taxon>
        <taxon>Pentapetalae</taxon>
        <taxon>rosids</taxon>
        <taxon>malvids</taxon>
        <taxon>Malvales</taxon>
        <taxon>Malvaceae</taxon>
        <taxon>Grewioideae</taxon>
        <taxon>Apeibeae</taxon>
        <taxon>Corchorus</taxon>
    </lineage>
</organism>
<evidence type="ECO:0000313" key="4">
    <source>
        <dbReference type="Proteomes" id="UP000187203"/>
    </source>
</evidence>
<dbReference type="AlphaFoldDB" id="A0A1R3KVT4"/>
<reference evidence="2" key="2">
    <citation type="submission" date="2013-09" db="EMBL/GenBank/DDBJ databases">
        <authorList>
            <person name="Alam M."/>
            <person name="Haque M.S."/>
            <person name="Islam M.S."/>
            <person name="Emdad E.M."/>
            <person name="Islam M.M."/>
            <person name="Ahmed B."/>
            <person name="Halim A."/>
            <person name="Hossen Q.M.M."/>
            <person name="Hossain M.Z."/>
            <person name="Ahmed R."/>
            <person name="Khan M.M."/>
            <person name="Islam R."/>
            <person name="Rashid M.M."/>
            <person name="Khan S.A."/>
            <person name="Rahman M.S."/>
            <person name="Alam M."/>
            <person name="Yahiya A.S."/>
            <person name="Khan M.S."/>
            <person name="Azam M.S."/>
            <person name="Haque T."/>
            <person name="Lashkar M.Z.H."/>
            <person name="Akhand A.I."/>
            <person name="Morshed G."/>
            <person name="Roy S."/>
            <person name="Uddin K.S."/>
            <person name="Rabeya T."/>
            <person name="Hossain A.S."/>
            <person name="Chowdhury A."/>
            <person name="Snigdha A.R."/>
            <person name="Mortoza M.S."/>
            <person name="Matin S.A."/>
            <person name="Hoque S.M.E."/>
            <person name="Islam M.K."/>
            <person name="Roy D.K."/>
            <person name="Haider R."/>
            <person name="Moosa M.M."/>
            <person name="Elias S.M."/>
            <person name="Hasan A.M."/>
            <person name="Jahan S."/>
            <person name="Shafiuddin M."/>
            <person name="Mahmood N."/>
            <person name="Shommy N.S."/>
        </authorList>
    </citation>
    <scope>NUCLEOTIDE SEQUENCE</scope>
    <source>
        <tissue evidence="2">Whole seedlings</tissue>
    </source>
</reference>
<dbReference type="Proteomes" id="UP000187203">
    <property type="component" value="Unassembled WGS sequence"/>
</dbReference>
<gene>
    <name evidence="3" type="ORF">COLO4_00297</name>
    <name evidence="2" type="ORF">COLO4_03976</name>
</gene>
<dbReference type="EMBL" id="AWUE01002023">
    <property type="protein sequence ID" value="OMP14105.1"/>
    <property type="molecule type" value="Genomic_DNA"/>
</dbReference>
<evidence type="ECO:0000313" key="2">
    <source>
        <dbReference type="EMBL" id="OMP11185.1"/>
    </source>
</evidence>
<dbReference type="EMBL" id="AWUE01010884">
    <property type="protein sequence ID" value="OMP11185.1"/>
    <property type="molecule type" value="Genomic_DNA"/>
</dbReference>
<proteinExistence type="predicted"/>
<name>A0A1R3KVT4_9ROSI</name>
<reference evidence="2" key="3">
    <citation type="journal article" date="2017" name="Nat. Plants">
        <title>Comparative genomics of two jute species and insight into fibre biogenesis.</title>
        <authorList>
            <person name="Islam M.S."/>
            <person name="Saito J.A."/>
            <person name="Emdad E.M."/>
            <person name="Ahmed B."/>
            <person name="Islam M.M."/>
            <person name="Halim A."/>
            <person name="Hossen Q.M."/>
            <person name="Hossain M.Z."/>
            <person name="Ahmed R."/>
            <person name="Hossain M.S."/>
            <person name="Kabir S.M."/>
            <person name="Khan M.S."/>
            <person name="Khan M.M."/>
            <person name="Hasan R."/>
            <person name="Aktar N."/>
            <person name="Honi U."/>
            <person name="Islam R."/>
            <person name="Rashid M.M."/>
            <person name="Wan X."/>
            <person name="Hou S."/>
            <person name="Haque T."/>
            <person name="Azam M.S."/>
            <person name="Moosa M.M."/>
            <person name="Elias S.M."/>
            <person name="Hasan A.M."/>
            <person name="Mahmood N."/>
            <person name="Shafiuddin M."/>
            <person name="Shahid S."/>
            <person name="Shommu N.S."/>
            <person name="Jahan S."/>
            <person name="Roy S."/>
            <person name="Chowdhury A."/>
            <person name="Akhand A.I."/>
            <person name="Nisho G.M."/>
            <person name="Uddin K.S."/>
            <person name="Rabeya T."/>
            <person name="Hoque S.M."/>
            <person name="Snigdha A.R."/>
            <person name="Mortoza S."/>
            <person name="Matin S.A."/>
            <person name="Islam M.K."/>
            <person name="Lashkar M.Z."/>
            <person name="Zaman M."/>
            <person name="Yuryev A."/>
            <person name="Uddin M.K."/>
            <person name="Rahman M.S."/>
            <person name="Haque M.S."/>
            <person name="Alam M.M."/>
            <person name="Khan H."/>
            <person name="Alam M."/>
        </authorList>
    </citation>
    <scope>NUCLEOTIDE SEQUENCE</scope>
    <source>
        <tissue evidence="2">Whole seedlings</tissue>
    </source>
</reference>
<feature type="compositionally biased region" description="Basic and acidic residues" evidence="1">
    <location>
        <begin position="24"/>
        <end position="33"/>
    </location>
</feature>
<reference evidence="4" key="1">
    <citation type="submission" date="2013-09" db="EMBL/GenBank/DDBJ databases">
        <title>Corchorus olitorius genome sequencing.</title>
        <authorList>
            <person name="Alam M."/>
            <person name="Haque M.S."/>
            <person name="Islam M.S."/>
            <person name="Emdad E.M."/>
            <person name="Islam M.M."/>
            <person name="Ahmed B."/>
            <person name="Halim A."/>
            <person name="Hossen Q.M.M."/>
            <person name="Hossain M.Z."/>
            <person name="Ahmed R."/>
            <person name="Khan M.M."/>
            <person name="Islam R."/>
            <person name="Rashid M.M."/>
            <person name="Khan S.A."/>
            <person name="Rahman M.S."/>
            <person name="Alam M."/>
            <person name="Yahiya A.S."/>
            <person name="Khan M.S."/>
            <person name="Azam M.S."/>
            <person name="Haque T."/>
            <person name="Lashkar M.Z.H."/>
            <person name="Akhand A.I."/>
            <person name="Morshed G."/>
            <person name="Roy S."/>
            <person name="Uddin K.S."/>
            <person name="Rabeya T."/>
            <person name="Hossain A.S."/>
            <person name="Chowdhury A."/>
            <person name="Snigdha A.R."/>
            <person name="Mortoza M.S."/>
            <person name="Matin S.A."/>
            <person name="Hoque S.M.E."/>
            <person name="Islam M.K."/>
            <person name="Roy D.K."/>
            <person name="Haider R."/>
            <person name="Moosa M.M."/>
            <person name="Elias S.M."/>
            <person name="Hasan A.M."/>
            <person name="Jahan S."/>
            <person name="Shafiuddin M."/>
            <person name="Mahmood N."/>
            <person name="Shommy N.S."/>
        </authorList>
    </citation>
    <scope>NUCLEOTIDE SEQUENCE [LARGE SCALE GENOMIC DNA]</scope>
    <source>
        <strain evidence="4">cv. O-4</strain>
    </source>
</reference>
<sequence>PDSTPTKDPDRLRRKLPSEDAEGKEEKESNDGKHRVEHAVRFAFLAETNLLSRLSVQLFLSTDGMITHNFCVHPLVRRMTCLASLRPRGRGIVSFSSQRGSALPHGKRFGFERSCLQPKRQT</sequence>
<feature type="non-terminal residue" evidence="2">
    <location>
        <position position="1"/>
    </location>
</feature>
<accession>A0A1R3KVT4</accession>
<protein>
    <submittedName>
        <fullName evidence="2">Uncharacterized protein</fullName>
    </submittedName>
</protein>
<comment type="caution">
    <text evidence="2">The sequence shown here is derived from an EMBL/GenBank/DDBJ whole genome shotgun (WGS) entry which is preliminary data.</text>
</comment>
<keyword evidence="4" id="KW-1185">Reference proteome</keyword>
<feature type="region of interest" description="Disordered" evidence="1">
    <location>
        <begin position="1"/>
        <end position="33"/>
    </location>
</feature>
<evidence type="ECO:0000313" key="3">
    <source>
        <dbReference type="EMBL" id="OMP14105.1"/>
    </source>
</evidence>
<evidence type="ECO:0000256" key="1">
    <source>
        <dbReference type="SAM" id="MobiDB-lite"/>
    </source>
</evidence>
<feature type="compositionally biased region" description="Basic and acidic residues" evidence="1">
    <location>
        <begin position="1"/>
        <end position="11"/>
    </location>
</feature>